<dbReference type="AlphaFoldDB" id="G4TFH0"/>
<accession>G4TFH0</accession>
<dbReference type="eggNOG" id="ENOG502QU0H">
    <property type="taxonomic scope" value="Eukaryota"/>
</dbReference>
<evidence type="ECO:0000256" key="1">
    <source>
        <dbReference type="ARBA" id="ARBA00004496"/>
    </source>
</evidence>
<dbReference type="STRING" id="1109443.G4TFH0"/>
<gene>
    <name evidence="6" type="ORF">PIIN_04013</name>
</gene>
<keyword evidence="7" id="KW-1185">Reference proteome</keyword>
<evidence type="ECO:0000256" key="3">
    <source>
        <dbReference type="SAM" id="Coils"/>
    </source>
</evidence>
<feature type="compositionally biased region" description="Polar residues" evidence="4">
    <location>
        <begin position="1042"/>
        <end position="1052"/>
    </location>
</feature>
<evidence type="ECO:0000313" key="6">
    <source>
        <dbReference type="EMBL" id="CCA70073.1"/>
    </source>
</evidence>
<evidence type="ECO:0000259" key="5">
    <source>
        <dbReference type="Pfam" id="PF07989"/>
    </source>
</evidence>
<dbReference type="HOGENOM" id="CLU_010459_1_0_1"/>
<dbReference type="PANTHER" id="PTHR18937">
    <property type="entry name" value="STRUCTURAL MAINTENANCE OF CHROMOSOMES SMC FAMILY MEMBER"/>
    <property type="match status" value="1"/>
</dbReference>
<proteinExistence type="predicted"/>
<feature type="coiled-coil region" evidence="3">
    <location>
        <begin position="701"/>
        <end position="735"/>
    </location>
</feature>
<reference evidence="6 7" key="1">
    <citation type="journal article" date="2011" name="PLoS Pathog.">
        <title>Endophytic Life Strategies Decoded by Genome and Transcriptome Analyses of the Mutualistic Root Symbiont Piriformospora indica.</title>
        <authorList>
            <person name="Zuccaro A."/>
            <person name="Lahrmann U."/>
            <person name="Guldener U."/>
            <person name="Langen G."/>
            <person name="Pfiffi S."/>
            <person name="Biedenkopf D."/>
            <person name="Wong P."/>
            <person name="Samans B."/>
            <person name="Grimm C."/>
            <person name="Basiewicz M."/>
            <person name="Murat C."/>
            <person name="Martin F."/>
            <person name="Kogel K.H."/>
        </authorList>
    </citation>
    <scope>NUCLEOTIDE SEQUENCE [LARGE SCALE GENOMIC DNA]</scope>
    <source>
        <strain evidence="6 7">DSM 11827</strain>
    </source>
</reference>
<evidence type="ECO:0000313" key="7">
    <source>
        <dbReference type="Proteomes" id="UP000007148"/>
    </source>
</evidence>
<name>G4TFH0_SERID</name>
<feature type="region of interest" description="Disordered" evidence="4">
    <location>
        <begin position="1042"/>
        <end position="1064"/>
    </location>
</feature>
<feature type="region of interest" description="Disordered" evidence="4">
    <location>
        <begin position="294"/>
        <end position="314"/>
    </location>
</feature>
<dbReference type="InParanoid" id="G4TFH0"/>
<dbReference type="Pfam" id="PF07989">
    <property type="entry name" value="Cnn_1N"/>
    <property type="match status" value="1"/>
</dbReference>
<keyword evidence="2" id="KW-0963">Cytoplasm</keyword>
<comment type="subcellular location">
    <subcellularLocation>
        <location evidence="1">Cytoplasm</location>
    </subcellularLocation>
</comment>
<feature type="compositionally biased region" description="Low complexity" evidence="4">
    <location>
        <begin position="47"/>
        <end position="70"/>
    </location>
</feature>
<dbReference type="OMA" id="GNILFWP"/>
<comment type="caution">
    <text evidence="6">The sequence shown here is derived from an EMBL/GenBank/DDBJ whole genome shotgun (WGS) entry which is preliminary data.</text>
</comment>
<feature type="coiled-coil region" evidence="3">
    <location>
        <begin position="133"/>
        <end position="167"/>
    </location>
</feature>
<organism evidence="6 7">
    <name type="scientific">Serendipita indica (strain DSM 11827)</name>
    <name type="common">Root endophyte fungus</name>
    <name type="synonym">Piriformospora indica</name>
    <dbReference type="NCBI Taxonomy" id="1109443"/>
    <lineage>
        <taxon>Eukaryota</taxon>
        <taxon>Fungi</taxon>
        <taxon>Dikarya</taxon>
        <taxon>Basidiomycota</taxon>
        <taxon>Agaricomycotina</taxon>
        <taxon>Agaricomycetes</taxon>
        <taxon>Sebacinales</taxon>
        <taxon>Serendipitaceae</taxon>
        <taxon>Serendipita</taxon>
    </lineage>
</organism>
<dbReference type="Gene3D" id="1.10.287.1490">
    <property type="match status" value="1"/>
</dbReference>
<dbReference type="FunCoup" id="G4TFH0">
    <property type="interactions" value="9"/>
</dbReference>
<feature type="compositionally biased region" description="Polar residues" evidence="4">
    <location>
        <begin position="296"/>
        <end position="308"/>
    </location>
</feature>
<evidence type="ECO:0000256" key="4">
    <source>
        <dbReference type="SAM" id="MobiDB-lite"/>
    </source>
</evidence>
<protein>
    <submittedName>
        <fullName evidence="6">Related to Myosin heavy chain</fullName>
    </submittedName>
</protein>
<dbReference type="InterPro" id="IPR012943">
    <property type="entry name" value="Cnn_1N"/>
</dbReference>
<dbReference type="OrthoDB" id="10255000at2759"/>
<feature type="coiled-coil region" evidence="3">
    <location>
        <begin position="764"/>
        <end position="798"/>
    </location>
</feature>
<feature type="domain" description="Centrosomin N-terminal motif 1" evidence="5">
    <location>
        <begin position="139"/>
        <end position="211"/>
    </location>
</feature>
<sequence>MAFRLKFDDIAEDSHESSNTMPDISLGSLEESFKSPPRMLNKQAAPLSLTGSSTMTNSSSNRPENRPSTPKGQLVRRGTEDEVKTPKASNKNGFLDDSMDEDDAGNDMGRKWESDNPTAARLGRSKSGVTTTKAGVNMTLREQEKVVDQLKKENFSLKLKVHLLEERLAELAPDHIEAALKQNINLKIEVQSRGVELKKYKKLLLRMEQELAQMKDQNNSSRERDLEEQVESLTRELRELRRRKMGSGRDDVALSEARGRNDELEQRLVQVEEELESAKALIEENLDEIDRLREAQGQNPNGSMSSESGDSRRAKLEEALRNLEDENNILQDKLEEVLQELNIREEEKEELADKIEALSLHIEELEHRQKANALERSQSRANMIQDEEERQELEDSINALRDKLAATNIELQQKEEELSAKSQEIEEIIAEHESIVRDIENNWRGEVAEARQQVDDMRDMIAEQEKEEARLREQIADFEANTAELHTKFEAALAHLESQAEAREEEIIDANQQITELSEKLWKLEETLEQERDEVRIRLDEADIERERADMVLAALKEKLATAKEQQQEATELYEACKEQILQHREREEELARHAEELAAEINAEREAREESEAERDDIVAQFNDLDEKYREARGEWEESARRERRTLDETEAALTTARHDLDLAKALLSQREADIAEIQNVLSKKDAESRRLGESATSDRFALNLELERLRRDIARGEEEIVRLKRDIDERDAKARDREAALDKMHVENRELAGQLASQTQARLNLSEKLDTVQASLKTAEAEVSNLRGKVTDLEARLSKDQRSLLATEHQYRDQLTERNTLLLTVYQYLDKILGVEKTAKAETKPFTNFAVFHDNLISRLKAVTSIQTDFEKRSKEIESKFTDRLAEVKKQLEFRWKQLDRFESSVKALAEVKHTWRRKYNAKEGELEAAKATNAELTTQISSLRRQPTSDSSEIRALTARATNAERRLTNAQNQLAATEERINSMNEKTASADTKWEARVREYEARLKAAEERVKRERQGGKERIGELEANIAKLQRQLDQANRRNSQLGDIVDMNRPTDA</sequence>
<keyword evidence="3" id="KW-0175">Coiled coil</keyword>
<feature type="compositionally biased region" description="Basic and acidic residues" evidence="4">
    <location>
        <begin position="1"/>
        <end position="16"/>
    </location>
</feature>
<evidence type="ECO:0000256" key="2">
    <source>
        <dbReference type="ARBA" id="ARBA00022490"/>
    </source>
</evidence>
<feature type="region of interest" description="Disordered" evidence="4">
    <location>
        <begin position="1"/>
        <end position="130"/>
    </location>
</feature>
<dbReference type="Proteomes" id="UP000007148">
    <property type="component" value="Unassembled WGS sequence"/>
</dbReference>
<dbReference type="EMBL" id="CAFZ01000071">
    <property type="protein sequence ID" value="CCA70073.1"/>
    <property type="molecule type" value="Genomic_DNA"/>
</dbReference>
<dbReference type="GO" id="GO:0005815">
    <property type="term" value="C:microtubule organizing center"/>
    <property type="evidence" value="ECO:0007669"/>
    <property type="project" value="InterPro"/>
</dbReference>
<dbReference type="GO" id="GO:0005737">
    <property type="term" value="C:cytoplasm"/>
    <property type="evidence" value="ECO:0007669"/>
    <property type="project" value="UniProtKB-SubCell"/>
</dbReference>